<dbReference type="Proteomes" id="UP000257109">
    <property type="component" value="Unassembled WGS sequence"/>
</dbReference>
<comment type="caution">
    <text evidence="1">The sequence shown here is derived from an EMBL/GenBank/DDBJ whole genome shotgun (WGS) entry which is preliminary data.</text>
</comment>
<organism evidence="1 2">
    <name type="scientific">Mucuna pruriens</name>
    <name type="common">Velvet bean</name>
    <name type="synonym">Dolichos pruriens</name>
    <dbReference type="NCBI Taxonomy" id="157652"/>
    <lineage>
        <taxon>Eukaryota</taxon>
        <taxon>Viridiplantae</taxon>
        <taxon>Streptophyta</taxon>
        <taxon>Embryophyta</taxon>
        <taxon>Tracheophyta</taxon>
        <taxon>Spermatophyta</taxon>
        <taxon>Magnoliopsida</taxon>
        <taxon>eudicotyledons</taxon>
        <taxon>Gunneridae</taxon>
        <taxon>Pentapetalae</taxon>
        <taxon>rosids</taxon>
        <taxon>fabids</taxon>
        <taxon>Fabales</taxon>
        <taxon>Fabaceae</taxon>
        <taxon>Papilionoideae</taxon>
        <taxon>50 kb inversion clade</taxon>
        <taxon>NPAAA clade</taxon>
        <taxon>indigoferoid/millettioid clade</taxon>
        <taxon>Phaseoleae</taxon>
        <taxon>Mucuna</taxon>
    </lineage>
</organism>
<keyword evidence="2" id="KW-1185">Reference proteome</keyword>
<accession>A0A371H2N4</accession>
<dbReference type="AlphaFoldDB" id="A0A371H2N4"/>
<dbReference type="EMBL" id="QJKJ01003744">
    <property type="protein sequence ID" value="RDX97060.1"/>
    <property type="molecule type" value="Genomic_DNA"/>
</dbReference>
<evidence type="ECO:0000313" key="2">
    <source>
        <dbReference type="Proteomes" id="UP000257109"/>
    </source>
</evidence>
<sequence>MCDASNLPLGVVLRCWRYLRGYKYLTILSFSNSPLLYKKGDKKLYYSFQSIHNSFYFQFGIKALDLGSSVSATSLQ</sequence>
<feature type="non-terminal residue" evidence="1">
    <location>
        <position position="1"/>
    </location>
</feature>
<protein>
    <submittedName>
        <fullName evidence="1">Uncharacterized protein</fullName>
    </submittedName>
</protein>
<gene>
    <name evidence="1" type="ORF">CR513_20217</name>
</gene>
<proteinExistence type="predicted"/>
<reference evidence="1" key="1">
    <citation type="submission" date="2018-05" db="EMBL/GenBank/DDBJ databases">
        <title>Draft genome of Mucuna pruriens seed.</title>
        <authorList>
            <person name="Nnadi N.E."/>
            <person name="Vos R."/>
            <person name="Hasami M.H."/>
            <person name="Devisetty U.K."/>
            <person name="Aguiy J.C."/>
        </authorList>
    </citation>
    <scope>NUCLEOTIDE SEQUENCE [LARGE SCALE GENOMIC DNA]</scope>
    <source>
        <strain evidence="1">JCA_2017</strain>
    </source>
</reference>
<evidence type="ECO:0000313" key="1">
    <source>
        <dbReference type="EMBL" id="RDX97060.1"/>
    </source>
</evidence>
<name>A0A371H2N4_MUCPR</name>